<evidence type="ECO:0000313" key="1">
    <source>
        <dbReference type="EMBL" id="JAC60188.1"/>
    </source>
</evidence>
<sequence length="93" mass="10537">MPVTDVGVCVSFSRTCFRLTGQKMNPHLVRDSIVTFLRSSTASEKELEALALYMGHSPKVQRGVYDRRTKEEKVTPAVEILHRLQSTTWDADL</sequence>
<protein>
    <submittedName>
        <fullName evidence="2">Uncharacterized protein</fullName>
    </submittedName>
</protein>
<dbReference type="AlphaFoldDB" id="A0A061RF18"/>
<gene>
    <name evidence="2" type="ORF">TSPGSL018_1710</name>
    <name evidence="1" type="ORF">TSPGSL018_29574</name>
</gene>
<dbReference type="EMBL" id="GBEZ01014560">
    <property type="protein sequence ID" value="JAC71522.1"/>
    <property type="molecule type" value="Transcribed_RNA"/>
</dbReference>
<evidence type="ECO:0000313" key="2">
    <source>
        <dbReference type="EMBL" id="JAC71522.1"/>
    </source>
</evidence>
<dbReference type="EMBL" id="GBEZ01027081">
    <property type="protein sequence ID" value="JAC60188.1"/>
    <property type="molecule type" value="Transcribed_RNA"/>
</dbReference>
<proteinExistence type="predicted"/>
<name>A0A061RF18_9CHLO</name>
<organism evidence="2">
    <name type="scientific">Tetraselmis sp. GSL018</name>
    <dbReference type="NCBI Taxonomy" id="582737"/>
    <lineage>
        <taxon>Eukaryota</taxon>
        <taxon>Viridiplantae</taxon>
        <taxon>Chlorophyta</taxon>
        <taxon>core chlorophytes</taxon>
        <taxon>Chlorodendrophyceae</taxon>
        <taxon>Chlorodendrales</taxon>
        <taxon>Chlorodendraceae</taxon>
        <taxon>Tetraselmis</taxon>
    </lineage>
</organism>
<reference evidence="2" key="1">
    <citation type="submission" date="2014-05" db="EMBL/GenBank/DDBJ databases">
        <title>The transcriptome of the halophilic microalga Tetraselmis sp. GSL018 isolated from the Great Salt Lake, Utah.</title>
        <authorList>
            <person name="Jinkerson R.E."/>
            <person name="D'Adamo S."/>
            <person name="Posewitz M.C."/>
        </authorList>
    </citation>
    <scope>NUCLEOTIDE SEQUENCE</scope>
    <source>
        <strain evidence="2">GSL018</strain>
    </source>
</reference>
<accession>A0A061RF18</accession>